<dbReference type="EMBL" id="UINC01014117">
    <property type="protein sequence ID" value="SVA60451.1"/>
    <property type="molecule type" value="Genomic_DNA"/>
</dbReference>
<name>A0A381X7J6_9ZZZZ</name>
<gene>
    <name evidence="1" type="ORF">METZ01_LOCUS113305</name>
</gene>
<reference evidence="1" key="1">
    <citation type="submission" date="2018-05" db="EMBL/GenBank/DDBJ databases">
        <authorList>
            <person name="Lanie J.A."/>
            <person name="Ng W.-L."/>
            <person name="Kazmierczak K.M."/>
            <person name="Andrzejewski T.M."/>
            <person name="Davidsen T.M."/>
            <person name="Wayne K.J."/>
            <person name="Tettelin H."/>
            <person name="Glass J.I."/>
            <person name="Rusch D."/>
            <person name="Podicherti R."/>
            <person name="Tsui H.-C.T."/>
            <person name="Winkler M.E."/>
        </authorList>
    </citation>
    <scope>NUCLEOTIDE SEQUENCE</scope>
</reference>
<accession>A0A381X7J6</accession>
<organism evidence="1">
    <name type="scientific">marine metagenome</name>
    <dbReference type="NCBI Taxonomy" id="408172"/>
    <lineage>
        <taxon>unclassified sequences</taxon>
        <taxon>metagenomes</taxon>
        <taxon>ecological metagenomes</taxon>
    </lineage>
</organism>
<proteinExistence type="predicted"/>
<evidence type="ECO:0000313" key="1">
    <source>
        <dbReference type="EMBL" id="SVA60451.1"/>
    </source>
</evidence>
<dbReference type="AlphaFoldDB" id="A0A381X7J6"/>
<sequence length="78" mass="8676">MGLSLSLQIGKRCGRGSEVLDQKTYELDEREVELRTCQRRTTHDSAALVVMSIDDCLCILTLSPLPCVIRAASDFLPH</sequence>
<protein>
    <submittedName>
        <fullName evidence="1">Uncharacterized protein</fullName>
    </submittedName>
</protein>